<dbReference type="SUPFAM" id="SSF55811">
    <property type="entry name" value="Nudix"/>
    <property type="match status" value="1"/>
</dbReference>
<dbReference type="PANTHER" id="PTHR16099">
    <property type="entry name" value="8-OXO-DGTP DIPHOSPHATES NUDT15"/>
    <property type="match status" value="1"/>
</dbReference>
<dbReference type="InterPro" id="IPR015797">
    <property type="entry name" value="NUDIX_hydrolase-like_dom_sf"/>
</dbReference>
<dbReference type="EMBL" id="MT310865">
    <property type="protein sequence ID" value="QJD50776.1"/>
    <property type="molecule type" value="Genomic_DNA"/>
</dbReference>
<dbReference type="PANTHER" id="PTHR16099:SF5">
    <property type="entry name" value="NUCLEOTIDE TRIPHOSPHATE DIPHOSPHATASE NUDT15"/>
    <property type="match status" value="1"/>
</dbReference>
<dbReference type="InterPro" id="IPR020084">
    <property type="entry name" value="NUDIX_hydrolase_CS"/>
</dbReference>
<keyword evidence="5" id="KW-1185">Reference proteome</keyword>
<evidence type="ECO:0000256" key="1">
    <source>
        <dbReference type="ARBA" id="ARBA00022801"/>
    </source>
</evidence>
<evidence type="ECO:0000313" key="4">
    <source>
        <dbReference type="EMBL" id="QJD50776.1"/>
    </source>
</evidence>
<protein>
    <submittedName>
        <fullName evidence="4">MutT-like nucleotide pyrophosphohydrolase</fullName>
    </submittedName>
</protein>
<dbReference type="KEGG" id="vg:65125528"/>
<reference evidence="4 5" key="1">
    <citation type="submission" date="2020-04" db="EMBL/GenBank/DDBJ databases">
        <authorList>
            <person name="Angtuaco S.E."/>
            <person name="Chung R.C."/>
            <person name="Hung A.H."/>
            <person name="Eghdamian A."/>
            <person name="Zhu L."/>
            <person name="Shaffer C.D."/>
            <person name="Weston-Hafer K.A."/>
            <person name="Garlena R.A."/>
            <person name="Russell D.A."/>
            <person name="Pope W.H."/>
            <person name="Jacobs-Sera D."/>
            <person name="Hatfull G.F."/>
        </authorList>
    </citation>
    <scope>NUCLEOTIDE SEQUENCE [LARGE SCALE GENOMIC DNA]</scope>
</reference>
<dbReference type="GeneID" id="65125528"/>
<dbReference type="Gene3D" id="3.90.79.10">
    <property type="entry name" value="Nucleoside Triphosphate Pyrophosphohydrolase"/>
    <property type="match status" value="1"/>
</dbReference>
<dbReference type="GO" id="GO:0006203">
    <property type="term" value="P:dGTP catabolic process"/>
    <property type="evidence" value="ECO:0007669"/>
    <property type="project" value="TreeGrafter"/>
</dbReference>
<dbReference type="PROSITE" id="PS51462">
    <property type="entry name" value="NUDIX"/>
    <property type="match status" value="1"/>
</dbReference>
<dbReference type="CDD" id="cd04678">
    <property type="entry name" value="NUDIX_MTH2_Nudt15"/>
    <property type="match status" value="1"/>
</dbReference>
<evidence type="ECO:0000259" key="3">
    <source>
        <dbReference type="PROSITE" id="PS51462"/>
    </source>
</evidence>
<evidence type="ECO:0000313" key="5">
    <source>
        <dbReference type="Proteomes" id="UP000502409"/>
    </source>
</evidence>
<evidence type="ECO:0000256" key="2">
    <source>
        <dbReference type="SAM" id="MobiDB-lite"/>
    </source>
</evidence>
<name>A0A6M3SXQ6_9CAUD</name>
<dbReference type="InterPro" id="IPR000086">
    <property type="entry name" value="NUDIX_hydrolase_dom"/>
</dbReference>
<dbReference type="RefSeq" id="YP_010107427.1">
    <property type="nucleotide sequence ID" value="NC_055842.1"/>
</dbReference>
<proteinExistence type="predicted"/>
<feature type="region of interest" description="Disordered" evidence="2">
    <location>
        <begin position="150"/>
        <end position="171"/>
    </location>
</feature>
<dbReference type="GO" id="GO:0035539">
    <property type="term" value="F:8-oxo-7,8-dihydrodeoxyguanosine triphosphate pyrophosphatase activity"/>
    <property type="evidence" value="ECO:0007669"/>
    <property type="project" value="TreeGrafter"/>
</dbReference>
<dbReference type="Proteomes" id="UP000502409">
    <property type="component" value="Genome"/>
</dbReference>
<dbReference type="Pfam" id="PF00293">
    <property type="entry name" value="NUDIX"/>
    <property type="match status" value="1"/>
</dbReference>
<feature type="domain" description="Nudix hydrolase" evidence="3">
    <location>
        <begin position="5"/>
        <end position="136"/>
    </location>
</feature>
<sequence>MTYDVVRVGIGIFVYRKGGEILLGRRKNAHGEGMWAFPGGKQELGESLFAGAKRELIEECGPALEVSSWDILCVGDLRGFKGKHFLDIGVSCYYEGGDPVVMEPHKCFEWRWFSMYDLPSNLFPSVEEYIQAWDGGPMYWKDTYGEPQLEPGTLTPSGVKNEGECPRPHEDGESYPCHVCGADV</sequence>
<keyword evidence="1" id="KW-0378">Hydrolase</keyword>
<organism evidence="4 5">
    <name type="scientific">Streptomyces phage Bmoc</name>
    <dbReference type="NCBI Taxonomy" id="2725629"/>
    <lineage>
        <taxon>Viruses</taxon>
        <taxon>Duplodnaviria</taxon>
        <taxon>Heunggongvirae</taxon>
        <taxon>Uroviricota</taxon>
        <taxon>Caudoviricetes</taxon>
        <taxon>Stanwilliamsviridae</taxon>
        <taxon>Boydwoodruffvirinae</taxon>
        <taxon>Samistivirus</taxon>
        <taxon>Samistivirus bmoc</taxon>
    </lineage>
</organism>
<dbReference type="PROSITE" id="PS00893">
    <property type="entry name" value="NUDIX_BOX"/>
    <property type="match status" value="1"/>
</dbReference>
<feature type="compositionally biased region" description="Basic and acidic residues" evidence="2">
    <location>
        <begin position="161"/>
        <end position="171"/>
    </location>
</feature>
<gene>
    <name evidence="4" type="primary">26</name>
    <name evidence="4" type="ORF">SEA_BMOC_26</name>
</gene>
<accession>A0A6M3SXQ6</accession>